<dbReference type="Proteomes" id="UP000681155">
    <property type="component" value="Chromosome"/>
</dbReference>
<evidence type="ECO:0000313" key="2">
    <source>
        <dbReference type="Proteomes" id="UP000681155"/>
    </source>
</evidence>
<sequence length="159" mass="17852">MKRKARMTALLASKAAAQPVPGWTFDPDRMIRIPDCHSIIEVLRHIKHGGPEWAHRNVAMCFPGPSNAWALVYSLQNDSAPYFDFMYTHKEPPQEALSALLAKYPQCTVIDWSLGRLACIRAQGVNVETLAEIIRDVAEAAWDERVTVIDASYEKMGRA</sequence>
<dbReference type="EMBL" id="CP075566">
    <property type="protein sequence ID" value="QVW26730.1"/>
    <property type="molecule type" value="Genomic_DNA"/>
</dbReference>
<organism evidence="1 2">
    <name type="scientific">Pseudomonas hormoni</name>
    <dbReference type="NCBI Taxonomy" id="3093767"/>
    <lineage>
        <taxon>Bacteria</taxon>
        <taxon>Pseudomonadati</taxon>
        <taxon>Pseudomonadota</taxon>
        <taxon>Gammaproteobacteria</taxon>
        <taxon>Pseudomonadales</taxon>
        <taxon>Pseudomonadaceae</taxon>
        <taxon>Pseudomonas</taxon>
    </lineage>
</organism>
<name>A0ABX8F5C3_9PSED</name>
<keyword evidence="2" id="KW-1185">Reference proteome</keyword>
<reference evidence="1 2" key="1">
    <citation type="submission" date="2021-05" db="EMBL/GenBank/DDBJ databases">
        <title>Complete genome of the cytokinin-producing biocontrol strain Pseudomonas fluorescens G20-18.</title>
        <authorList>
            <person name="Nielsen T.K."/>
            <person name="Mekureyaw M.F."/>
            <person name="Hansen L.H."/>
            <person name="Nicolaisen M.H."/>
            <person name="Roitsch T.G."/>
            <person name="Hennessy R.C."/>
        </authorList>
    </citation>
    <scope>NUCLEOTIDE SEQUENCE [LARGE SCALE GENOMIC DNA]</scope>
    <source>
        <strain evidence="1 2">G20-18</strain>
    </source>
</reference>
<evidence type="ECO:0000313" key="1">
    <source>
        <dbReference type="EMBL" id="QVW26730.1"/>
    </source>
</evidence>
<proteinExistence type="predicted"/>
<accession>A0ABX8F5C3</accession>
<gene>
    <name evidence="1" type="ORF">KJF94_14855</name>
</gene>
<protein>
    <submittedName>
        <fullName evidence="1">Uncharacterized protein</fullName>
    </submittedName>
</protein>
<dbReference type="RefSeq" id="WP_214384604.1">
    <property type="nucleotide sequence ID" value="NZ_CP075566.1"/>
</dbReference>